<proteinExistence type="predicted"/>
<gene>
    <name evidence="1" type="ORF">GCM10011354_24110</name>
</gene>
<reference evidence="1" key="1">
    <citation type="journal article" date="2014" name="Int. J. Syst. Evol. Microbiol.">
        <title>Complete genome sequence of Corynebacterium casei LMG S-19264T (=DSM 44701T), isolated from a smear-ripened cheese.</title>
        <authorList>
            <consortium name="US DOE Joint Genome Institute (JGI-PGF)"/>
            <person name="Walter F."/>
            <person name="Albersmeier A."/>
            <person name="Kalinowski J."/>
            <person name="Ruckert C."/>
        </authorList>
    </citation>
    <scope>NUCLEOTIDE SEQUENCE</scope>
    <source>
        <strain evidence="1">CGMCC 1.14988</strain>
    </source>
</reference>
<keyword evidence="2" id="KW-1185">Reference proteome</keyword>
<comment type="caution">
    <text evidence="1">The sequence shown here is derived from an EMBL/GenBank/DDBJ whole genome shotgun (WGS) entry which is preliminary data.</text>
</comment>
<organism evidence="1 2">
    <name type="scientific">Egicoccus halophilus</name>
    <dbReference type="NCBI Taxonomy" id="1670830"/>
    <lineage>
        <taxon>Bacteria</taxon>
        <taxon>Bacillati</taxon>
        <taxon>Actinomycetota</taxon>
        <taxon>Nitriliruptoria</taxon>
        <taxon>Egicoccales</taxon>
        <taxon>Egicoccaceae</taxon>
        <taxon>Egicoccus</taxon>
    </lineage>
</organism>
<sequence>MDGAVLVVLAVVAIGGLASYAAWRHRQALQESMTRLLEREPGLRRTDHPAGLDARELARGFAGCPKGDRRYGVRHGVEGPLSTTMAGEAVDVHASAFEWWWEERRQNRDANGNTTTSYVTRRTMVGVTRLPVRIPDHVSVGPESVFGRLGLSRRDHQLESDTFNRRFRVVADDRMLTVQLLDARLQQLLLDEYTGRTVELTGDLLVLAGDPSQRDDSLTGCIGRLPAVRQDTARLLAHVPTSFWRAVDHPR</sequence>
<reference evidence="1" key="2">
    <citation type="submission" date="2020-09" db="EMBL/GenBank/DDBJ databases">
        <authorList>
            <person name="Sun Q."/>
            <person name="Zhou Y."/>
        </authorList>
    </citation>
    <scope>NUCLEOTIDE SEQUENCE</scope>
    <source>
        <strain evidence="1">CGMCC 1.14988</strain>
    </source>
</reference>
<evidence type="ECO:0000313" key="2">
    <source>
        <dbReference type="Proteomes" id="UP000650511"/>
    </source>
</evidence>
<dbReference type="AlphaFoldDB" id="A0A8J3ABH3"/>
<accession>A0A8J3ABH3</accession>
<name>A0A8J3ABH3_9ACTN</name>
<protein>
    <submittedName>
        <fullName evidence="1">Uncharacterized protein</fullName>
    </submittedName>
</protein>
<evidence type="ECO:0000313" key="1">
    <source>
        <dbReference type="EMBL" id="GGI07443.1"/>
    </source>
</evidence>
<dbReference type="EMBL" id="BMHA01000008">
    <property type="protein sequence ID" value="GGI07443.1"/>
    <property type="molecule type" value="Genomic_DNA"/>
</dbReference>
<dbReference type="Proteomes" id="UP000650511">
    <property type="component" value="Unassembled WGS sequence"/>
</dbReference>